<dbReference type="OrthoDB" id="78088at2759"/>
<protein>
    <recommendedName>
        <fullName evidence="2">Wings apart-like protein C-terminal domain-containing protein</fullName>
    </recommendedName>
</protein>
<evidence type="ECO:0000313" key="3">
    <source>
        <dbReference type="EMBL" id="EXJ80261.1"/>
    </source>
</evidence>
<keyword evidence="4" id="KW-1185">Reference proteome</keyword>
<dbReference type="Gene3D" id="1.25.10.10">
    <property type="entry name" value="Leucine-rich Repeat Variant"/>
    <property type="match status" value="1"/>
</dbReference>
<proteinExistence type="predicted"/>
<feature type="compositionally biased region" description="Basic residues" evidence="1">
    <location>
        <begin position="118"/>
        <end position="128"/>
    </location>
</feature>
<feature type="compositionally biased region" description="Polar residues" evidence="1">
    <location>
        <begin position="59"/>
        <end position="103"/>
    </location>
</feature>
<dbReference type="EMBL" id="AMWN01000008">
    <property type="protein sequence ID" value="EXJ80261.1"/>
    <property type="molecule type" value="Genomic_DNA"/>
</dbReference>
<dbReference type="eggNOG" id="ENOG502RZXD">
    <property type="taxonomic scope" value="Eukaryota"/>
</dbReference>
<dbReference type="InterPro" id="IPR011989">
    <property type="entry name" value="ARM-like"/>
</dbReference>
<name>W9XTE2_9EURO</name>
<dbReference type="Proteomes" id="UP000019484">
    <property type="component" value="Unassembled WGS sequence"/>
</dbReference>
<gene>
    <name evidence="3" type="ORF">A1O1_08403</name>
</gene>
<dbReference type="STRING" id="1182541.W9XTE2"/>
<feature type="domain" description="Wings apart-like protein C-terminal" evidence="2">
    <location>
        <begin position="452"/>
        <end position="787"/>
    </location>
</feature>
<organism evidence="3 4">
    <name type="scientific">Capronia coronata CBS 617.96</name>
    <dbReference type="NCBI Taxonomy" id="1182541"/>
    <lineage>
        <taxon>Eukaryota</taxon>
        <taxon>Fungi</taxon>
        <taxon>Dikarya</taxon>
        <taxon>Ascomycota</taxon>
        <taxon>Pezizomycotina</taxon>
        <taxon>Eurotiomycetes</taxon>
        <taxon>Chaetothyriomycetidae</taxon>
        <taxon>Chaetothyriales</taxon>
        <taxon>Herpotrichiellaceae</taxon>
        <taxon>Capronia</taxon>
    </lineage>
</organism>
<feature type="region of interest" description="Disordered" evidence="1">
    <location>
        <begin position="238"/>
        <end position="278"/>
    </location>
</feature>
<evidence type="ECO:0000256" key="1">
    <source>
        <dbReference type="SAM" id="MobiDB-lite"/>
    </source>
</evidence>
<evidence type="ECO:0000259" key="2">
    <source>
        <dbReference type="Pfam" id="PF07814"/>
    </source>
</evidence>
<accession>W9XTE2</accession>
<sequence length="911" mass="98707">MEFPTARRKLNTYGKGNRKVLVHDIFGLSTQSLQSTPALSASGSREQPPEPSQHDAVPQSETQGAMNRTTSDTSTGRPGGQRTTLASKSVSAVPSPRKTSPSSLFEIESSDDDSSGLRAKRPLKKRKVVSPQREPSAGVEVNRLGRGLLSKSQSGSVKPETTVPRKQGVGEEMGKGSFRPLDPPVLKTDSRPKKQIPKMKPASTQPVERQAKRLGARPTSPDVLSLARKTTNKVLHIGSDSSAHQSDDSNVLASSRHSTPKRRRLAPDGGAVDSPSPSELHMTALRLTSDTIGQELNLSSDDEEMTDESQTSRPPLRGRRRLVDRLDAPASRNMGRMHSRGRLHTGETSKQTSSQPVSGTASPGRAGAAPLLVRADTAPLSVSSAAPSGRSRATYAKQRSYLSDMVDSLETQQGSLSQSSSQQDYFPQLSLAPSGSQMDLVHEDSDDDDFTQIKSIHELRRGGAIRKFDLDLHTIVEDIEADSKSLRIQALIQLNKKLQDGSFCRHFQDSGTFARFLECVKEGVDDVSATLMASVFQKMSAGESSSPKSCLQMLSALDRLPLHLLSDTRSLSRIAKDRGQNLSKLLIRDVKDFDEHVEQEDERTGRPVNTVFIGALDGILQSLIRLKEPLPQLPHSLLDAIVCALVRTEKDMQGQEGAHGPVKTIQQLLSILEIACANHELLGSSLSSSRVSELGASIAGVLGRARHAQPLTEQSCLRLIVTLSNNEPRVCDALTEKRLMTTVFQVIEDHFSTLADLAAREEDFDTTQLDSVILAVGCLLNLAECADAAREQMLEPDHGGKSLADRLVGMFNNHVDQASEAMTMQQTHVLVAFGYISALLCTLCLNAQARKQISESIKGEGLAELFGQADTFLNHLQTVEAALGDEGGSASGFTARFTAVLESVKQETRNV</sequence>
<feature type="compositionally biased region" description="Polar residues" evidence="1">
    <location>
        <begin position="30"/>
        <end position="45"/>
    </location>
</feature>
<feature type="region of interest" description="Disordered" evidence="1">
    <location>
        <begin position="297"/>
        <end position="366"/>
    </location>
</feature>
<dbReference type="InterPro" id="IPR022771">
    <property type="entry name" value="WAPL_C"/>
</dbReference>
<feature type="compositionally biased region" description="Polar residues" evidence="1">
    <location>
        <begin position="346"/>
        <end position="361"/>
    </location>
</feature>
<dbReference type="HOGENOM" id="CLU_015677_0_0_1"/>
<feature type="compositionally biased region" description="Polar residues" evidence="1">
    <location>
        <begin position="238"/>
        <end position="257"/>
    </location>
</feature>
<comment type="caution">
    <text evidence="3">The sequence shown here is derived from an EMBL/GenBank/DDBJ whole genome shotgun (WGS) entry which is preliminary data.</text>
</comment>
<dbReference type="GeneID" id="19163254"/>
<feature type="region of interest" description="Disordered" evidence="1">
    <location>
        <begin position="30"/>
        <end position="225"/>
    </location>
</feature>
<dbReference type="AlphaFoldDB" id="W9XTE2"/>
<evidence type="ECO:0000313" key="4">
    <source>
        <dbReference type="Proteomes" id="UP000019484"/>
    </source>
</evidence>
<reference evidence="3 4" key="1">
    <citation type="submission" date="2013-03" db="EMBL/GenBank/DDBJ databases">
        <title>The Genome Sequence of Capronia coronata CBS 617.96.</title>
        <authorList>
            <consortium name="The Broad Institute Genomics Platform"/>
            <person name="Cuomo C."/>
            <person name="de Hoog S."/>
            <person name="Gorbushina A."/>
            <person name="Walker B."/>
            <person name="Young S.K."/>
            <person name="Zeng Q."/>
            <person name="Gargeya S."/>
            <person name="Fitzgerald M."/>
            <person name="Haas B."/>
            <person name="Abouelleil A."/>
            <person name="Allen A.W."/>
            <person name="Alvarado L."/>
            <person name="Arachchi H.M."/>
            <person name="Berlin A.M."/>
            <person name="Chapman S.B."/>
            <person name="Gainer-Dewar J."/>
            <person name="Goldberg J."/>
            <person name="Griggs A."/>
            <person name="Gujja S."/>
            <person name="Hansen M."/>
            <person name="Howarth C."/>
            <person name="Imamovic A."/>
            <person name="Ireland A."/>
            <person name="Larimer J."/>
            <person name="McCowan C."/>
            <person name="Murphy C."/>
            <person name="Pearson M."/>
            <person name="Poon T.W."/>
            <person name="Priest M."/>
            <person name="Roberts A."/>
            <person name="Saif S."/>
            <person name="Shea T."/>
            <person name="Sisk P."/>
            <person name="Sykes S."/>
            <person name="Wortman J."/>
            <person name="Nusbaum C."/>
            <person name="Birren B."/>
        </authorList>
    </citation>
    <scope>NUCLEOTIDE SEQUENCE [LARGE SCALE GENOMIC DNA]</scope>
    <source>
        <strain evidence="3 4">CBS 617.96</strain>
    </source>
</reference>
<dbReference type="Pfam" id="PF07814">
    <property type="entry name" value="WAPL"/>
    <property type="match status" value="1"/>
</dbReference>
<dbReference type="RefSeq" id="XP_007727455.1">
    <property type="nucleotide sequence ID" value="XM_007729265.1"/>
</dbReference>